<dbReference type="EMBL" id="OU895880">
    <property type="protein sequence ID" value="CAG9811884.1"/>
    <property type="molecule type" value="Genomic_DNA"/>
</dbReference>
<evidence type="ECO:0000259" key="6">
    <source>
        <dbReference type="Pfam" id="PF00151"/>
    </source>
</evidence>
<sequence>MKQILILFIFLAGAYTIPLDQVNPRWSLFSNTNGRMQVVDANPLQVDSEPFFNPSTDIQYHLFTRHNPTTSQRLTSDINTVLNSNWNPNNPTRFIIHGVDSDSNSLVSTLCRDQFLANGDHNVIVIDWSAGSNTFVYATARNRVGVTGGTISIFIDNLHRNGLITIENIIVVGFNLGAHVAGNLGKQVTRGRVGAIFGLDPIANLFSAGDTDRLAVNDASYTEGIHTNAGGNGFAEPLARATFYPNWGSSQPGCGIDITGNCAHERAVHLYAESITSNRFIGRQCSGYQQILTQNCPGIGSGTMGGDAVKTLSGVFFIATNSVQPFAQN</sequence>
<dbReference type="Pfam" id="PF00151">
    <property type="entry name" value="Lipase"/>
    <property type="match status" value="1"/>
</dbReference>
<evidence type="ECO:0000256" key="3">
    <source>
        <dbReference type="ARBA" id="ARBA00022525"/>
    </source>
</evidence>
<dbReference type="GO" id="GO:0016042">
    <property type="term" value="P:lipid catabolic process"/>
    <property type="evidence" value="ECO:0007669"/>
    <property type="project" value="TreeGrafter"/>
</dbReference>
<evidence type="ECO:0000256" key="2">
    <source>
        <dbReference type="ARBA" id="ARBA00010701"/>
    </source>
</evidence>
<evidence type="ECO:0000313" key="8">
    <source>
        <dbReference type="Proteomes" id="UP001153620"/>
    </source>
</evidence>
<dbReference type="OrthoDB" id="199913at2759"/>
<dbReference type="Proteomes" id="UP001153620">
    <property type="component" value="Chromosome 4"/>
</dbReference>
<dbReference type="InterPro" id="IPR013818">
    <property type="entry name" value="Lipase"/>
</dbReference>
<dbReference type="InterPro" id="IPR000734">
    <property type="entry name" value="TAG_lipase"/>
</dbReference>
<dbReference type="Gene3D" id="3.40.50.1820">
    <property type="entry name" value="alpha/beta hydrolase"/>
    <property type="match status" value="1"/>
</dbReference>
<keyword evidence="8" id="KW-1185">Reference proteome</keyword>
<reference evidence="7" key="2">
    <citation type="submission" date="2022-10" db="EMBL/GenBank/DDBJ databases">
        <authorList>
            <consortium name="ENA_rothamsted_submissions"/>
            <consortium name="culmorum"/>
            <person name="King R."/>
        </authorList>
    </citation>
    <scope>NUCLEOTIDE SEQUENCE</scope>
</reference>
<dbReference type="SUPFAM" id="SSF53474">
    <property type="entry name" value="alpha/beta-Hydrolases"/>
    <property type="match status" value="1"/>
</dbReference>
<dbReference type="PANTHER" id="PTHR11610">
    <property type="entry name" value="LIPASE"/>
    <property type="match status" value="1"/>
</dbReference>
<evidence type="ECO:0000256" key="4">
    <source>
        <dbReference type="RuleBase" id="RU004262"/>
    </source>
</evidence>
<evidence type="ECO:0000256" key="5">
    <source>
        <dbReference type="SAM" id="SignalP"/>
    </source>
</evidence>
<name>A0A9N9S6L3_9DIPT</name>
<dbReference type="GO" id="GO:0005615">
    <property type="term" value="C:extracellular space"/>
    <property type="evidence" value="ECO:0007669"/>
    <property type="project" value="TreeGrafter"/>
</dbReference>
<dbReference type="PANTHER" id="PTHR11610:SF150">
    <property type="entry name" value="FI01825P-RELATED"/>
    <property type="match status" value="1"/>
</dbReference>
<comment type="subcellular location">
    <subcellularLocation>
        <location evidence="1">Secreted</location>
    </subcellularLocation>
</comment>
<comment type="similarity">
    <text evidence="2 4">Belongs to the AB hydrolase superfamily. Lipase family.</text>
</comment>
<organism evidence="7 8">
    <name type="scientific">Chironomus riparius</name>
    <dbReference type="NCBI Taxonomy" id="315576"/>
    <lineage>
        <taxon>Eukaryota</taxon>
        <taxon>Metazoa</taxon>
        <taxon>Ecdysozoa</taxon>
        <taxon>Arthropoda</taxon>
        <taxon>Hexapoda</taxon>
        <taxon>Insecta</taxon>
        <taxon>Pterygota</taxon>
        <taxon>Neoptera</taxon>
        <taxon>Endopterygota</taxon>
        <taxon>Diptera</taxon>
        <taxon>Nematocera</taxon>
        <taxon>Chironomoidea</taxon>
        <taxon>Chironomidae</taxon>
        <taxon>Chironominae</taxon>
        <taxon>Chironomus</taxon>
    </lineage>
</organism>
<feature type="domain" description="Lipase" evidence="6">
    <location>
        <begin position="49"/>
        <end position="326"/>
    </location>
</feature>
<accession>A0A9N9S6L3</accession>
<dbReference type="InterPro" id="IPR033906">
    <property type="entry name" value="Lipase_N"/>
</dbReference>
<evidence type="ECO:0000313" key="7">
    <source>
        <dbReference type="EMBL" id="CAG9811884.1"/>
    </source>
</evidence>
<keyword evidence="5" id="KW-0732">Signal</keyword>
<feature type="chain" id="PRO_5040197737" description="Lipase domain-containing protein" evidence="5">
    <location>
        <begin position="17"/>
        <end position="329"/>
    </location>
</feature>
<reference evidence="7" key="1">
    <citation type="submission" date="2022-01" db="EMBL/GenBank/DDBJ databases">
        <authorList>
            <person name="King R."/>
        </authorList>
    </citation>
    <scope>NUCLEOTIDE SEQUENCE</scope>
</reference>
<dbReference type="InterPro" id="IPR029058">
    <property type="entry name" value="AB_hydrolase_fold"/>
</dbReference>
<dbReference type="GO" id="GO:0016298">
    <property type="term" value="F:lipase activity"/>
    <property type="evidence" value="ECO:0007669"/>
    <property type="project" value="InterPro"/>
</dbReference>
<keyword evidence="3" id="KW-0964">Secreted</keyword>
<feature type="signal peptide" evidence="5">
    <location>
        <begin position="1"/>
        <end position="16"/>
    </location>
</feature>
<gene>
    <name evidence="7" type="ORF">CHIRRI_LOCUS14691</name>
</gene>
<dbReference type="CDD" id="cd00707">
    <property type="entry name" value="Pancreat_lipase_like"/>
    <property type="match status" value="1"/>
</dbReference>
<evidence type="ECO:0000256" key="1">
    <source>
        <dbReference type="ARBA" id="ARBA00004613"/>
    </source>
</evidence>
<dbReference type="PRINTS" id="PR00821">
    <property type="entry name" value="TAGLIPASE"/>
</dbReference>
<dbReference type="AlphaFoldDB" id="A0A9N9S6L3"/>
<dbReference type="GO" id="GO:0017171">
    <property type="term" value="F:serine hydrolase activity"/>
    <property type="evidence" value="ECO:0007669"/>
    <property type="project" value="TreeGrafter"/>
</dbReference>
<protein>
    <recommendedName>
        <fullName evidence="6">Lipase domain-containing protein</fullName>
    </recommendedName>
</protein>
<proteinExistence type="inferred from homology"/>